<reference evidence="6" key="1">
    <citation type="submission" date="2018-05" db="EMBL/GenBank/DDBJ databases">
        <title>Complete Genome Sequence of Methylobacterium sp. 17SD2-17.</title>
        <authorList>
            <person name="Srinivasan S."/>
        </authorList>
    </citation>
    <scope>NUCLEOTIDE SEQUENCE [LARGE SCALE GENOMIC DNA]</scope>
    <source>
        <strain evidence="6">17SD2-17</strain>
    </source>
</reference>
<dbReference type="OrthoDB" id="7986835at2"/>
<dbReference type="SUPFAM" id="SSF46785">
    <property type="entry name" value="Winged helix' DNA-binding domain"/>
    <property type="match status" value="1"/>
</dbReference>
<dbReference type="InterPro" id="IPR036390">
    <property type="entry name" value="WH_DNA-bd_sf"/>
</dbReference>
<dbReference type="Proteomes" id="UP000245926">
    <property type="component" value="Chromosome"/>
</dbReference>
<organism evidence="5 6">
    <name type="scientific">Methylobacterium durans</name>
    <dbReference type="NCBI Taxonomy" id="2202825"/>
    <lineage>
        <taxon>Bacteria</taxon>
        <taxon>Pseudomonadati</taxon>
        <taxon>Pseudomonadota</taxon>
        <taxon>Alphaproteobacteria</taxon>
        <taxon>Hyphomicrobiales</taxon>
        <taxon>Methylobacteriaceae</taxon>
        <taxon>Methylobacterium</taxon>
    </lineage>
</organism>
<dbReference type="GO" id="GO:0003677">
    <property type="term" value="F:DNA binding"/>
    <property type="evidence" value="ECO:0007669"/>
    <property type="project" value="UniProtKB-KW"/>
</dbReference>
<dbReference type="InterPro" id="IPR014710">
    <property type="entry name" value="RmlC-like_jellyroll"/>
</dbReference>
<dbReference type="PROSITE" id="PS51063">
    <property type="entry name" value="HTH_CRP_2"/>
    <property type="match status" value="1"/>
</dbReference>
<dbReference type="InterPro" id="IPR036388">
    <property type="entry name" value="WH-like_DNA-bd_sf"/>
</dbReference>
<dbReference type="Pfam" id="PF13545">
    <property type="entry name" value="HTH_Crp_2"/>
    <property type="match status" value="1"/>
</dbReference>
<evidence type="ECO:0000256" key="3">
    <source>
        <dbReference type="ARBA" id="ARBA00023163"/>
    </source>
</evidence>
<keyword evidence="1" id="KW-0805">Transcription regulation</keyword>
<evidence type="ECO:0000313" key="6">
    <source>
        <dbReference type="Proteomes" id="UP000245926"/>
    </source>
</evidence>
<sequence>MLFAEAACGQVLSNPFIRKLEHAGPLSEDERQALSALTQDARTLAARHDIVPDQDAERIYLLMSGVACRYKTLVDGTRRIVSFVLPGDLCRIPPTNRHGLEWRIGILTRCSVVEVSRAALHDLINRHPSLNRALWWLALAELNRSREWLVNDSRPGMQRLAHLLCEVLACLQAVGLADENSCELALSQVDLADALGISHVHINRILQALRKQDLIVWQRHRLVIPDVPRIHDFADFDPTYLDLDGLSTCPDPVPAGD</sequence>
<proteinExistence type="predicted"/>
<dbReference type="InterPro" id="IPR000595">
    <property type="entry name" value="cNMP-bd_dom"/>
</dbReference>
<dbReference type="InterPro" id="IPR012318">
    <property type="entry name" value="HTH_CRP"/>
</dbReference>
<evidence type="ECO:0000313" key="5">
    <source>
        <dbReference type="EMBL" id="AWN39671.1"/>
    </source>
</evidence>
<evidence type="ECO:0000256" key="1">
    <source>
        <dbReference type="ARBA" id="ARBA00023015"/>
    </source>
</evidence>
<keyword evidence="2" id="KW-0238">DNA-binding</keyword>
<dbReference type="SUPFAM" id="SSF51206">
    <property type="entry name" value="cAMP-binding domain-like"/>
    <property type="match status" value="1"/>
</dbReference>
<gene>
    <name evidence="5" type="ORF">DK389_02885</name>
</gene>
<keyword evidence="3" id="KW-0804">Transcription</keyword>
<accession>A0A2U8W213</accession>
<name>A0A2U8W213_9HYPH</name>
<dbReference type="Gene3D" id="1.10.10.10">
    <property type="entry name" value="Winged helix-like DNA-binding domain superfamily/Winged helix DNA-binding domain"/>
    <property type="match status" value="1"/>
</dbReference>
<dbReference type="EMBL" id="CP029550">
    <property type="protein sequence ID" value="AWN39671.1"/>
    <property type="molecule type" value="Genomic_DNA"/>
</dbReference>
<dbReference type="KEGG" id="mets:DK389_02885"/>
<evidence type="ECO:0000256" key="2">
    <source>
        <dbReference type="ARBA" id="ARBA00023125"/>
    </source>
</evidence>
<dbReference type="GO" id="GO:0006355">
    <property type="term" value="P:regulation of DNA-templated transcription"/>
    <property type="evidence" value="ECO:0007669"/>
    <property type="project" value="InterPro"/>
</dbReference>
<dbReference type="AlphaFoldDB" id="A0A2U8W213"/>
<feature type="domain" description="HTH crp-type" evidence="4">
    <location>
        <begin position="154"/>
        <end position="228"/>
    </location>
</feature>
<keyword evidence="6" id="KW-1185">Reference proteome</keyword>
<dbReference type="CDD" id="cd00038">
    <property type="entry name" value="CAP_ED"/>
    <property type="match status" value="1"/>
</dbReference>
<protein>
    <submittedName>
        <fullName evidence="5">Crp/Fnr family transcriptional regulator</fullName>
    </submittedName>
</protein>
<dbReference type="InterPro" id="IPR018490">
    <property type="entry name" value="cNMP-bd_dom_sf"/>
</dbReference>
<dbReference type="SMART" id="SM00419">
    <property type="entry name" value="HTH_CRP"/>
    <property type="match status" value="1"/>
</dbReference>
<evidence type="ECO:0000259" key="4">
    <source>
        <dbReference type="PROSITE" id="PS51063"/>
    </source>
</evidence>
<dbReference type="Gene3D" id="2.60.120.10">
    <property type="entry name" value="Jelly Rolls"/>
    <property type="match status" value="1"/>
</dbReference>